<dbReference type="SUPFAM" id="SSF102645">
    <property type="entry name" value="CoaB-like"/>
    <property type="match status" value="1"/>
</dbReference>
<dbReference type="InterPro" id="IPR005252">
    <property type="entry name" value="CoaBC"/>
</dbReference>
<dbReference type="InterPro" id="IPR036551">
    <property type="entry name" value="Flavin_trans-like"/>
</dbReference>
<feature type="domain" description="DNA/pantothenate metabolism flavoprotein C-terminal" evidence="6">
    <location>
        <begin position="184"/>
        <end position="393"/>
    </location>
</feature>
<comment type="pathway">
    <text evidence="3 4">Cofactor biosynthesis; coenzyme A biosynthesis; CoA from (R)-pantothenate: step 2/5.</text>
</comment>
<gene>
    <name evidence="3" type="primary">coaBC</name>
    <name evidence="7" type="ORF">FC62_GL000829</name>
</gene>
<feature type="binding site" evidence="3">
    <location>
        <position position="337"/>
    </location>
    <ligand>
        <name>CTP</name>
        <dbReference type="ChEBI" id="CHEBI:37563"/>
    </ligand>
</feature>
<organism evidence="7 8">
    <name type="scientific">Amylolactobacillus amylotrophicus DSM 20534</name>
    <dbReference type="NCBI Taxonomy" id="1423722"/>
    <lineage>
        <taxon>Bacteria</taxon>
        <taxon>Bacillati</taxon>
        <taxon>Bacillota</taxon>
        <taxon>Bacilli</taxon>
        <taxon>Lactobacillales</taxon>
        <taxon>Lactobacillaceae</taxon>
        <taxon>Amylolactobacillus</taxon>
    </lineage>
</organism>
<keyword evidence="3 4" id="KW-0285">Flavoprotein</keyword>
<keyword evidence="8" id="KW-1185">Reference proteome</keyword>
<dbReference type="GO" id="GO:0015937">
    <property type="term" value="P:coenzyme A biosynthetic process"/>
    <property type="evidence" value="ECO:0007669"/>
    <property type="project" value="UniProtKB-UniRule"/>
</dbReference>
<feature type="domain" description="Flavoprotein" evidence="5">
    <location>
        <begin position="5"/>
        <end position="153"/>
    </location>
</feature>
<feature type="region of interest" description="Phosphopantothenoylcysteine decarboxylase" evidence="3">
    <location>
        <begin position="1"/>
        <end position="188"/>
    </location>
</feature>
<sequence length="397" mass="42475">MKQQHIGILVTGGIAAYKVPQLIRDLIRGGAEVRVAMTKSAQQFVTPLTLATVSKNPVLTDGVGISADAKHIDHVEFAHWLDVAVIVPATANTIAKLAAGLADNIVTETLLAFNGPKLLVPAMNDQMWLNKRTQLNIARLADTGFTLLQPAEGMLAEGYAAVGRLPELSVIQLFINSFKQDKILTGKRVLVSAGGTSEVIDPVRLLTNRSSGKMGTSLANAAAALGAAVTLVTTKDLPTLPAVKIDHVSSAQEMATAMANHFQQADIIIMAAAVADFRPEHTSNQKIKKQDNSTTLDLHLVQNTDILAKLGQKKNASQYVAGFAAETTNLVANAKTKLAHKNADLIIANSVDNGRGFDQPNNKVTLLTNSKQIELADQDKLTLAFEILTFIQQEQSK</sequence>
<name>A0A0R1GUR3_9LACO</name>
<proteinExistence type="inferred from homology"/>
<dbReference type="GO" id="GO:0071513">
    <property type="term" value="C:phosphopantothenoylcysteine decarboxylase complex"/>
    <property type="evidence" value="ECO:0007669"/>
    <property type="project" value="TreeGrafter"/>
</dbReference>
<dbReference type="NCBIfam" id="TIGR00521">
    <property type="entry name" value="coaBC_dfp"/>
    <property type="match status" value="1"/>
</dbReference>
<keyword evidence="3 4" id="KW-0436">Ligase</keyword>
<evidence type="ECO:0000259" key="6">
    <source>
        <dbReference type="Pfam" id="PF04127"/>
    </source>
</evidence>
<dbReference type="GO" id="GO:0010181">
    <property type="term" value="F:FMN binding"/>
    <property type="evidence" value="ECO:0007669"/>
    <property type="project" value="UniProtKB-UniRule"/>
</dbReference>
<comment type="cofactor">
    <cofactor evidence="3">
        <name>Mg(2+)</name>
        <dbReference type="ChEBI" id="CHEBI:18420"/>
    </cofactor>
</comment>
<dbReference type="Gene3D" id="3.40.50.10300">
    <property type="entry name" value="CoaB-like"/>
    <property type="match status" value="1"/>
</dbReference>
<accession>A0A0R1GUR3</accession>
<dbReference type="UniPathway" id="UPA00241">
    <property type="reaction ID" value="UER00353"/>
</dbReference>
<dbReference type="HAMAP" id="MF_02225">
    <property type="entry name" value="CoaBC"/>
    <property type="match status" value="1"/>
</dbReference>
<evidence type="ECO:0000256" key="3">
    <source>
        <dbReference type="HAMAP-Rule" id="MF_02225"/>
    </source>
</evidence>
<keyword evidence="1 3" id="KW-0210">Decarboxylase</keyword>
<dbReference type="InterPro" id="IPR007085">
    <property type="entry name" value="DNA/pantothenate-metab_flavo_C"/>
</dbReference>
<comment type="function">
    <text evidence="3">Catalyzes two sequential steps in the biosynthesis of coenzyme A. In the first step cysteine is conjugated to 4'-phosphopantothenate to form 4-phosphopantothenoylcysteine. In the second step the latter compound is decarboxylated to form 4'-phosphopantotheine.</text>
</comment>
<evidence type="ECO:0000259" key="5">
    <source>
        <dbReference type="Pfam" id="PF02441"/>
    </source>
</evidence>
<dbReference type="PANTHER" id="PTHR14359">
    <property type="entry name" value="HOMO-OLIGOMERIC FLAVIN CONTAINING CYS DECARBOXYLASE FAMILY"/>
    <property type="match status" value="1"/>
</dbReference>
<comment type="cofactor">
    <cofactor evidence="3">
        <name>FMN</name>
        <dbReference type="ChEBI" id="CHEBI:58210"/>
    </cofactor>
    <text evidence="3">Binds 1 FMN per subunit.</text>
</comment>
<dbReference type="InterPro" id="IPR035929">
    <property type="entry name" value="CoaB-like_sf"/>
</dbReference>
<feature type="binding site" evidence="3">
    <location>
        <position position="276"/>
    </location>
    <ligand>
        <name>CTP</name>
        <dbReference type="ChEBI" id="CHEBI:37563"/>
    </ligand>
</feature>
<dbReference type="Pfam" id="PF02441">
    <property type="entry name" value="Flavoprotein"/>
    <property type="match status" value="1"/>
</dbReference>
<dbReference type="GO" id="GO:0004632">
    <property type="term" value="F:phosphopantothenate--cysteine ligase activity"/>
    <property type="evidence" value="ECO:0007669"/>
    <property type="project" value="UniProtKB-UniRule"/>
</dbReference>
<dbReference type="EC" id="4.1.1.36" evidence="3"/>
<dbReference type="Proteomes" id="UP000050909">
    <property type="component" value="Unassembled WGS sequence"/>
</dbReference>
<comment type="caution">
    <text evidence="3">Lacks conserved residue(s) required for the propagation of feature annotation.</text>
</comment>
<feature type="binding site" evidence="3">
    <location>
        <position position="341"/>
    </location>
    <ligand>
        <name>CTP</name>
        <dbReference type="ChEBI" id="CHEBI:37563"/>
    </ligand>
</feature>
<dbReference type="EMBL" id="AZCV01000002">
    <property type="protein sequence ID" value="KRK38059.1"/>
    <property type="molecule type" value="Genomic_DNA"/>
</dbReference>
<dbReference type="GO" id="GO:0015941">
    <property type="term" value="P:pantothenate catabolic process"/>
    <property type="evidence" value="ECO:0007669"/>
    <property type="project" value="InterPro"/>
</dbReference>
<dbReference type="AlphaFoldDB" id="A0A0R1GUR3"/>
<dbReference type="RefSeq" id="WP_056946723.1">
    <property type="nucleotide sequence ID" value="NZ_AZCV01000002.1"/>
</dbReference>
<dbReference type="EC" id="6.3.2.5" evidence="3"/>
<keyword evidence="2 3" id="KW-0456">Lyase</keyword>
<protein>
    <recommendedName>
        <fullName evidence="3">Coenzyme A biosynthesis bifunctional protein CoaBC</fullName>
    </recommendedName>
    <alternativeName>
        <fullName evidence="3">DNA/pantothenate metabolism flavoprotein</fullName>
    </alternativeName>
    <alternativeName>
        <fullName evidence="3">Phosphopantothenoylcysteine synthetase/decarboxylase</fullName>
        <shortName evidence="3">PPCS-PPCDC</shortName>
    </alternativeName>
    <domain>
        <recommendedName>
            <fullName evidence="3">Phosphopantothenoylcysteine decarboxylase</fullName>
            <shortName evidence="3">PPC decarboxylase</shortName>
            <shortName evidence="3">PPC-DC</shortName>
            <ecNumber evidence="3">4.1.1.36</ecNumber>
        </recommendedName>
        <alternativeName>
            <fullName evidence="3">CoaC</fullName>
        </alternativeName>
    </domain>
    <domain>
        <recommendedName>
            <fullName evidence="3">Phosphopantothenate--cysteine ligase</fullName>
            <ecNumber evidence="3">6.3.2.5</ecNumber>
        </recommendedName>
        <alternativeName>
            <fullName evidence="3">CoaB</fullName>
        </alternativeName>
        <alternativeName>
            <fullName evidence="3">Phosphopantothenoylcysteine synthetase</fullName>
            <shortName evidence="3">PPC synthetase</shortName>
            <shortName evidence="3">PPC-S</shortName>
        </alternativeName>
    </domain>
</protein>
<comment type="pathway">
    <text evidence="3 4">Cofactor biosynthesis; coenzyme A biosynthesis; CoA from (R)-pantothenate: step 3/5.</text>
</comment>
<reference evidence="7 8" key="1">
    <citation type="journal article" date="2015" name="Genome Announc.">
        <title>Expanding the biotechnology potential of lactobacilli through comparative genomics of 213 strains and associated genera.</title>
        <authorList>
            <person name="Sun Z."/>
            <person name="Harris H.M."/>
            <person name="McCann A."/>
            <person name="Guo C."/>
            <person name="Argimon S."/>
            <person name="Zhang W."/>
            <person name="Yang X."/>
            <person name="Jeffery I.B."/>
            <person name="Cooney J.C."/>
            <person name="Kagawa T.F."/>
            <person name="Liu W."/>
            <person name="Song Y."/>
            <person name="Salvetti E."/>
            <person name="Wrobel A."/>
            <person name="Rasinkangas P."/>
            <person name="Parkhill J."/>
            <person name="Rea M.C."/>
            <person name="O'Sullivan O."/>
            <person name="Ritari J."/>
            <person name="Douillard F.P."/>
            <person name="Paul Ross R."/>
            <person name="Yang R."/>
            <person name="Briner A.E."/>
            <person name="Felis G.E."/>
            <person name="de Vos W.M."/>
            <person name="Barrangou R."/>
            <person name="Klaenhammer T.R."/>
            <person name="Caufield P.W."/>
            <person name="Cui Y."/>
            <person name="Zhang H."/>
            <person name="O'Toole P.W."/>
        </authorList>
    </citation>
    <scope>NUCLEOTIDE SEQUENCE [LARGE SCALE GENOMIC DNA]</scope>
    <source>
        <strain evidence="7 8">DSM 20534</strain>
    </source>
</reference>
<dbReference type="SUPFAM" id="SSF52507">
    <property type="entry name" value="Homo-oligomeric flavin-containing Cys decarboxylases, HFCD"/>
    <property type="match status" value="1"/>
</dbReference>
<comment type="similarity">
    <text evidence="3 4">In the N-terminal section; belongs to the HFCD (homo-oligomeric flavin containing Cys decarboxylase) superfamily.</text>
</comment>
<dbReference type="Pfam" id="PF04127">
    <property type="entry name" value="DFP"/>
    <property type="match status" value="1"/>
</dbReference>
<keyword evidence="3" id="KW-0460">Magnesium</keyword>
<evidence type="ECO:0000256" key="4">
    <source>
        <dbReference type="RuleBase" id="RU364078"/>
    </source>
</evidence>
<comment type="catalytic activity">
    <reaction evidence="3 4">
        <text>N-[(R)-4-phosphopantothenoyl]-L-cysteine + H(+) = (R)-4'-phosphopantetheine + CO2</text>
        <dbReference type="Rhea" id="RHEA:16793"/>
        <dbReference type="ChEBI" id="CHEBI:15378"/>
        <dbReference type="ChEBI" id="CHEBI:16526"/>
        <dbReference type="ChEBI" id="CHEBI:59458"/>
        <dbReference type="ChEBI" id="CHEBI:61723"/>
        <dbReference type="EC" id="4.1.1.36"/>
    </reaction>
</comment>
<keyword evidence="3" id="KW-0511">Multifunctional enzyme</keyword>
<keyword evidence="3" id="KW-0479">Metal-binding</keyword>
<evidence type="ECO:0000256" key="2">
    <source>
        <dbReference type="ARBA" id="ARBA00023239"/>
    </source>
</evidence>
<feature type="region of interest" description="Phosphopantothenate--cysteine ligase" evidence="3">
    <location>
        <begin position="189"/>
        <end position="397"/>
    </location>
</feature>
<dbReference type="PATRIC" id="fig|1423722.3.peg.846"/>
<evidence type="ECO:0000313" key="7">
    <source>
        <dbReference type="EMBL" id="KRK38059.1"/>
    </source>
</evidence>
<feature type="binding site" evidence="3">
    <location>
        <position position="323"/>
    </location>
    <ligand>
        <name>CTP</name>
        <dbReference type="ChEBI" id="CHEBI:37563"/>
    </ligand>
</feature>
<dbReference type="PANTHER" id="PTHR14359:SF6">
    <property type="entry name" value="PHOSPHOPANTOTHENOYLCYSTEINE DECARBOXYLASE"/>
    <property type="match status" value="1"/>
</dbReference>
<dbReference type="Gene3D" id="3.40.50.1950">
    <property type="entry name" value="Flavin prenyltransferase-like"/>
    <property type="match status" value="1"/>
</dbReference>
<keyword evidence="3 4" id="KW-0288">FMN</keyword>
<dbReference type="InterPro" id="IPR003382">
    <property type="entry name" value="Flavoprotein"/>
</dbReference>
<evidence type="ECO:0000313" key="8">
    <source>
        <dbReference type="Proteomes" id="UP000050909"/>
    </source>
</evidence>
<comment type="caution">
    <text evidence="7">The sequence shown here is derived from an EMBL/GenBank/DDBJ whole genome shotgun (WGS) entry which is preliminary data.</text>
</comment>
<comment type="similarity">
    <text evidence="3 4">In the C-terminal section; belongs to the PPC synthetase family.</text>
</comment>
<feature type="binding site" evidence="3">
    <location>
        <position position="286"/>
    </location>
    <ligand>
        <name>CTP</name>
        <dbReference type="ChEBI" id="CHEBI:37563"/>
    </ligand>
</feature>
<dbReference type="GO" id="GO:0046872">
    <property type="term" value="F:metal ion binding"/>
    <property type="evidence" value="ECO:0007669"/>
    <property type="project" value="UniProtKB-KW"/>
</dbReference>
<comment type="catalytic activity">
    <reaction evidence="3 4">
        <text>(R)-4'-phosphopantothenate + L-cysteine + CTP = N-[(R)-4-phosphopantothenoyl]-L-cysteine + CMP + diphosphate + H(+)</text>
        <dbReference type="Rhea" id="RHEA:19397"/>
        <dbReference type="ChEBI" id="CHEBI:10986"/>
        <dbReference type="ChEBI" id="CHEBI:15378"/>
        <dbReference type="ChEBI" id="CHEBI:33019"/>
        <dbReference type="ChEBI" id="CHEBI:35235"/>
        <dbReference type="ChEBI" id="CHEBI:37563"/>
        <dbReference type="ChEBI" id="CHEBI:59458"/>
        <dbReference type="ChEBI" id="CHEBI:60377"/>
        <dbReference type="EC" id="6.3.2.5"/>
    </reaction>
</comment>
<comment type="function">
    <text evidence="4">Catalyzes two steps in the biosynthesis of coenzyme A. In the first step cysteine is conjugated to 4'-phosphopantothenate to form 4-phosphopantothenoylcysteine, in the latter compound is decarboxylated to form 4'-phosphopantotheine.</text>
</comment>
<evidence type="ECO:0000256" key="1">
    <source>
        <dbReference type="ARBA" id="ARBA00022793"/>
    </source>
</evidence>
<dbReference type="GO" id="GO:0004633">
    <property type="term" value="F:phosphopantothenoylcysteine decarboxylase activity"/>
    <property type="evidence" value="ECO:0007669"/>
    <property type="project" value="UniProtKB-UniRule"/>
</dbReference>